<dbReference type="EMBL" id="WUTS01000001">
    <property type="protein sequence ID" value="NAW13192.1"/>
    <property type="molecule type" value="Genomic_DNA"/>
</dbReference>
<accession>A0A7X4VZI1</accession>
<name>A0A7X4VZI1_9GAMM</name>
<dbReference type="InterPro" id="IPR036249">
    <property type="entry name" value="Thioredoxin-like_sf"/>
</dbReference>
<reference evidence="2 3" key="1">
    <citation type="submission" date="2019-12" db="EMBL/GenBank/DDBJ databases">
        <title>Draft genome sequencing of Halomonas icarensis D1-1.</title>
        <authorList>
            <person name="Pandiyan K."/>
            <person name="Kushwaha P."/>
            <person name="Gowdham M."/>
            <person name="Chakdar H."/>
            <person name="Singh A."/>
            <person name="Kumar M."/>
            <person name="Saxena A.K."/>
        </authorList>
    </citation>
    <scope>NUCLEOTIDE SEQUENCE [LARGE SCALE GENOMIC DNA]</scope>
    <source>
        <strain evidence="2 3">D1-1</strain>
    </source>
</reference>
<evidence type="ECO:0000313" key="3">
    <source>
        <dbReference type="Proteomes" id="UP000448235"/>
    </source>
</evidence>
<keyword evidence="3" id="KW-1185">Reference proteome</keyword>
<dbReference type="InterPro" id="IPR013766">
    <property type="entry name" value="Thioredoxin_domain"/>
</dbReference>
<protein>
    <submittedName>
        <fullName evidence="2">Thioredoxin</fullName>
    </submittedName>
</protein>
<organism evidence="2 3">
    <name type="scientific">Halomonas icarae</name>
    <dbReference type="NCBI Taxonomy" id="2691040"/>
    <lineage>
        <taxon>Bacteria</taxon>
        <taxon>Pseudomonadati</taxon>
        <taxon>Pseudomonadota</taxon>
        <taxon>Gammaproteobacteria</taxon>
        <taxon>Oceanospirillales</taxon>
        <taxon>Halomonadaceae</taxon>
        <taxon>Halomonas</taxon>
    </lineage>
</organism>
<comment type="caution">
    <text evidence="2">The sequence shown here is derived from an EMBL/GenBank/DDBJ whole genome shotgun (WGS) entry which is preliminary data.</text>
</comment>
<gene>
    <name evidence="2" type="ORF">GRB80_10075</name>
</gene>
<dbReference type="Proteomes" id="UP000448235">
    <property type="component" value="Unassembled WGS sequence"/>
</dbReference>
<sequence length="132" mass="14320">MSKSSKTSKPSEKGELSALRPVSSLEELAALEAESPALLVLYGGPACGVCQAIKSRIEAMLAESFPAMRGVYVDCQGEGQSVCAQRQVFSLPVIRLWFDGRPFDEFVRAFSLAALHRAIERPYARGTPPPAY</sequence>
<evidence type="ECO:0000313" key="2">
    <source>
        <dbReference type="EMBL" id="NAW13192.1"/>
    </source>
</evidence>
<feature type="domain" description="Thioredoxin" evidence="1">
    <location>
        <begin position="1"/>
        <end position="124"/>
    </location>
</feature>
<dbReference type="AlphaFoldDB" id="A0A7X4VZI1"/>
<dbReference type="Pfam" id="PF00085">
    <property type="entry name" value="Thioredoxin"/>
    <property type="match status" value="1"/>
</dbReference>
<dbReference type="SUPFAM" id="SSF52833">
    <property type="entry name" value="Thioredoxin-like"/>
    <property type="match status" value="1"/>
</dbReference>
<dbReference type="CDD" id="cd02947">
    <property type="entry name" value="TRX_family"/>
    <property type="match status" value="1"/>
</dbReference>
<dbReference type="RefSeq" id="WP_161423488.1">
    <property type="nucleotide sequence ID" value="NZ_JARWMY010000033.1"/>
</dbReference>
<proteinExistence type="predicted"/>
<dbReference type="Gene3D" id="3.40.30.10">
    <property type="entry name" value="Glutaredoxin"/>
    <property type="match status" value="1"/>
</dbReference>
<evidence type="ECO:0000259" key="1">
    <source>
        <dbReference type="PROSITE" id="PS51352"/>
    </source>
</evidence>
<dbReference type="PROSITE" id="PS51352">
    <property type="entry name" value="THIOREDOXIN_2"/>
    <property type="match status" value="1"/>
</dbReference>